<dbReference type="RefSeq" id="WP_341876253.1">
    <property type="nucleotide sequence ID" value="NZ_CP121687.1"/>
</dbReference>
<dbReference type="Gene3D" id="1.10.1760.20">
    <property type="match status" value="1"/>
</dbReference>
<evidence type="ECO:0000313" key="3">
    <source>
        <dbReference type="Proteomes" id="UP001486565"/>
    </source>
</evidence>
<dbReference type="Pfam" id="PF12822">
    <property type="entry name" value="ECF_trnsprt"/>
    <property type="match status" value="1"/>
</dbReference>
<name>A0ABZ2Y458_9FIRM</name>
<proteinExistence type="predicted"/>
<keyword evidence="1" id="KW-0472">Membrane</keyword>
<keyword evidence="1" id="KW-0812">Transmembrane</keyword>
<feature type="transmembrane region" description="Helical" evidence="1">
    <location>
        <begin position="15"/>
        <end position="36"/>
    </location>
</feature>
<feature type="transmembrane region" description="Helical" evidence="1">
    <location>
        <begin position="84"/>
        <end position="111"/>
    </location>
</feature>
<dbReference type="InterPro" id="IPR024529">
    <property type="entry name" value="ECF_trnsprt_substrate-spec"/>
</dbReference>
<keyword evidence="1" id="KW-1133">Transmembrane helix</keyword>
<evidence type="ECO:0000313" key="2">
    <source>
        <dbReference type="EMBL" id="WZL69244.1"/>
    </source>
</evidence>
<gene>
    <name evidence="2" type="ORF">QBE51_10620</name>
</gene>
<reference evidence="2 3" key="1">
    <citation type="submission" date="2023-03" db="EMBL/GenBank/DDBJ databases">
        <title>Novel Species.</title>
        <authorList>
            <person name="Ma S."/>
        </authorList>
    </citation>
    <scope>NUCLEOTIDE SEQUENCE [LARGE SCALE GENOMIC DNA]</scope>
    <source>
        <strain evidence="2 3">LIND6LT2</strain>
    </source>
</reference>
<organism evidence="2 3">
    <name type="scientific">Defluviitalea saccharophila</name>
    <dbReference type="NCBI Taxonomy" id="879970"/>
    <lineage>
        <taxon>Bacteria</taxon>
        <taxon>Bacillati</taxon>
        <taxon>Bacillota</taxon>
        <taxon>Clostridia</taxon>
        <taxon>Lachnospirales</taxon>
        <taxon>Defluviitaleaceae</taxon>
        <taxon>Defluviitalea</taxon>
    </lineage>
</organism>
<protein>
    <submittedName>
        <fullName evidence="2">ECF transporter S component</fullName>
    </submittedName>
</protein>
<feature type="transmembrane region" description="Helical" evidence="1">
    <location>
        <begin position="48"/>
        <end position="72"/>
    </location>
</feature>
<sequence length="199" mass="20673">MNQAAVAKRSYTQKLVLTSMLVAISVIFDATPIGTIRLPIISATIAHVPTIIGGIIGGPLVGGIVGVSFGLASLIRNLTQPTSILSFALMNPLVSILPRVLVGVMAYYGYYGIRKFANDSISIIGGAMIGSCTNTILVLGMMYILYAQRIVEAFSAAGKSGSAQAILMGIAAANGVPEMTVAAILSVVIVKGLKKIYNI</sequence>
<feature type="transmembrane region" description="Helical" evidence="1">
    <location>
        <begin position="123"/>
        <end position="146"/>
    </location>
</feature>
<dbReference type="Proteomes" id="UP001486565">
    <property type="component" value="Chromosome"/>
</dbReference>
<accession>A0ABZ2Y458</accession>
<feature type="transmembrane region" description="Helical" evidence="1">
    <location>
        <begin position="166"/>
        <end position="190"/>
    </location>
</feature>
<evidence type="ECO:0000256" key="1">
    <source>
        <dbReference type="SAM" id="Phobius"/>
    </source>
</evidence>
<keyword evidence="3" id="KW-1185">Reference proteome</keyword>
<dbReference type="EMBL" id="CP121687">
    <property type="protein sequence ID" value="WZL69244.1"/>
    <property type="molecule type" value="Genomic_DNA"/>
</dbReference>